<sequence>MQELTGKKVVMIIAEKNFRDEELLEPKKILEEEGASVTVASTTLRTATGMFGAKAKPDILVSELKVDEYDAIIFVGGAGASQYWNDSTAHSITREAVQKNKILCAICIAPVTLANAGVLSGKKATVWESEKGKLEAKGASYTGKPVEIAGKIITANGPQAAEEFGTTIARALASSGQG</sequence>
<dbReference type="CDD" id="cd03135">
    <property type="entry name" value="GATase1_DJ-1"/>
    <property type="match status" value="1"/>
</dbReference>
<feature type="domain" description="DJ-1/PfpI" evidence="1">
    <location>
        <begin position="7"/>
        <end position="169"/>
    </location>
</feature>
<dbReference type="PANTHER" id="PTHR48094:SF12">
    <property type="entry name" value="PARKINSON DISEASE PROTEIN 7 HOMOLOG"/>
    <property type="match status" value="1"/>
</dbReference>
<dbReference type="Pfam" id="PF01965">
    <property type="entry name" value="DJ-1_PfpI"/>
    <property type="match status" value="1"/>
</dbReference>
<dbReference type="PANTHER" id="PTHR48094">
    <property type="entry name" value="PROTEIN/NUCLEIC ACID DEGLYCASE DJ-1-RELATED"/>
    <property type="match status" value="1"/>
</dbReference>
<dbReference type="GO" id="GO:0005737">
    <property type="term" value="C:cytoplasm"/>
    <property type="evidence" value="ECO:0007669"/>
    <property type="project" value="TreeGrafter"/>
</dbReference>
<accession>A0A523UNK0</accession>
<dbReference type="Gene3D" id="3.40.50.880">
    <property type="match status" value="1"/>
</dbReference>
<protein>
    <submittedName>
        <fullName evidence="2">DJ-1/PfpI family protein</fullName>
    </submittedName>
</protein>
<gene>
    <name evidence="2" type="ORF">E3J59_05525</name>
</gene>
<name>A0A523UNK0_UNCAE</name>
<dbReference type="SUPFAM" id="SSF52317">
    <property type="entry name" value="Class I glutamine amidotransferase-like"/>
    <property type="match status" value="1"/>
</dbReference>
<evidence type="ECO:0000313" key="2">
    <source>
        <dbReference type="EMBL" id="TET44122.1"/>
    </source>
</evidence>
<dbReference type="AlphaFoldDB" id="A0A523UNK0"/>
<dbReference type="Proteomes" id="UP000320679">
    <property type="component" value="Unassembled WGS sequence"/>
</dbReference>
<evidence type="ECO:0000313" key="3">
    <source>
        <dbReference type="Proteomes" id="UP000320679"/>
    </source>
</evidence>
<dbReference type="InterPro" id="IPR050325">
    <property type="entry name" value="Prot/Nucl_acid_deglycase"/>
</dbReference>
<organism evidence="2 3">
    <name type="scientific">Aerophobetes bacterium</name>
    <dbReference type="NCBI Taxonomy" id="2030807"/>
    <lineage>
        <taxon>Bacteria</taxon>
        <taxon>Candidatus Aerophobota</taxon>
    </lineage>
</organism>
<dbReference type="EMBL" id="SOJK01000232">
    <property type="protein sequence ID" value="TET44122.1"/>
    <property type="molecule type" value="Genomic_DNA"/>
</dbReference>
<evidence type="ECO:0000259" key="1">
    <source>
        <dbReference type="Pfam" id="PF01965"/>
    </source>
</evidence>
<reference evidence="2 3" key="1">
    <citation type="submission" date="2019-03" db="EMBL/GenBank/DDBJ databases">
        <title>Metabolic potential of uncultured bacteria and archaea associated with petroleum seepage in deep-sea sediments.</title>
        <authorList>
            <person name="Dong X."/>
            <person name="Hubert C."/>
        </authorList>
    </citation>
    <scope>NUCLEOTIDE SEQUENCE [LARGE SCALE GENOMIC DNA]</scope>
    <source>
        <strain evidence="2">E29_bin78</strain>
    </source>
</reference>
<dbReference type="InterPro" id="IPR002818">
    <property type="entry name" value="DJ-1/PfpI"/>
</dbReference>
<proteinExistence type="predicted"/>
<comment type="caution">
    <text evidence="2">The sequence shown here is derived from an EMBL/GenBank/DDBJ whole genome shotgun (WGS) entry which is preliminary data.</text>
</comment>
<dbReference type="InterPro" id="IPR029062">
    <property type="entry name" value="Class_I_gatase-like"/>
</dbReference>